<sequence length="324" mass="36998">MDKKALLEQLLKNAKQSKKRQAAPVVDEESDRKNPTSTDSAETNWKRRRNEILSSLSKIQGTAVAPKPIEEKEQPLNKEEVRMNLQLMRGEVPQVYKDLLLRFKVADIFLKQGGSKMTRLTDVNNYLSLSDIKMSFLEKHVQQIVFLYAFEEKTDEEKVAYVMGRTKPRISTDLSILTLKLPQNDHGSVKDQMVAFLGSSKNLSSVFSSLSEEGRKDYLKERYDKVNKHIADYIEHQYSDYLERVKSKPLSKGRVAGFTMKELGEIPLGEIPPPIKIYRESSNSILDMLKNDVHKAISEKKLPPTSPTKAKGFYKGIDIDFSLL</sequence>
<evidence type="ECO:0000313" key="3">
    <source>
        <dbReference type="Proteomes" id="UP000078348"/>
    </source>
</evidence>
<organism evidence="2 3">
    <name type="scientific">Blastocystis sp. subtype 1 (strain ATCC 50177 / NandII)</name>
    <dbReference type="NCBI Taxonomy" id="478820"/>
    <lineage>
        <taxon>Eukaryota</taxon>
        <taxon>Sar</taxon>
        <taxon>Stramenopiles</taxon>
        <taxon>Bigyra</taxon>
        <taxon>Opalozoa</taxon>
        <taxon>Opalinata</taxon>
        <taxon>Blastocystidae</taxon>
        <taxon>Blastocystis</taxon>
    </lineage>
</organism>
<dbReference type="Proteomes" id="UP000078348">
    <property type="component" value="Unassembled WGS sequence"/>
</dbReference>
<protein>
    <recommendedName>
        <fullName evidence="4">CDT1 Geminin-binding domain-containing protein</fullName>
    </recommendedName>
</protein>
<evidence type="ECO:0000313" key="2">
    <source>
        <dbReference type="EMBL" id="OAO13381.1"/>
    </source>
</evidence>
<proteinExistence type="predicted"/>
<evidence type="ECO:0008006" key="4">
    <source>
        <dbReference type="Google" id="ProtNLM"/>
    </source>
</evidence>
<name>A0A196SAL9_BLAHN</name>
<reference evidence="2 3" key="1">
    <citation type="submission" date="2016-05" db="EMBL/GenBank/DDBJ databases">
        <title>Nuclear genome of Blastocystis sp. subtype 1 NandII.</title>
        <authorList>
            <person name="Gentekaki E."/>
            <person name="Curtis B."/>
            <person name="Stairs C."/>
            <person name="Eme L."/>
            <person name="Herman E."/>
            <person name="Klimes V."/>
            <person name="Arias M.C."/>
            <person name="Elias M."/>
            <person name="Hilliou F."/>
            <person name="Klute M."/>
            <person name="Malik S.-B."/>
            <person name="Pightling A."/>
            <person name="Rachubinski R."/>
            <person name="Salas D."/>
            <person name="Schlacht A."/>
            <person name="Suga H."/>
            <person name="Archibald J."/>
            <person name="Ball S.G."/>
            <person name="Clark G."/>
            <person name="Dacks J."/>
            <person name="Van Der Giezen M."/>
            <person name="Tsaousis A."/>
            <person name="Roger A."/>
        </authorList>
    </citation>
    <scope>NUCLEOTIDE SEQUENCE [LARGE SCALE GENOMIC DNA]</scope>
    <source>
        <strain evidence="3">ATCC 50177 / NandII</strain>
    </source>
</reference>
<dbReference type="EMBL" id="LXWW01000412">
    <property type="protein sequence ID" value="OAO13381.1"/>
    <property type="molecule type" value="Genomic_DNA"/>
</dbReference>
<keyword evidence="3" id="KW-1185">Reference proteome</keyword>
<gene>
    <name evidence="2" type="ORF">AV274_4939</name>
</gene>
<dbReference type="AlphaFoldDB" id="A0A196SAL9"/>
<comment type="caution">
    <text evidence="2">The sequence shown here is derived from an EMBL/GenBank/DDBJ whole genome shotgun (WGS) entry which is preliminary data.</text>
</comment>
<feature type="region of interest" description="Disordered" evidence="1">
    <location>
        <begin position="1"/>
        <end position="47"/>
    </location>
</feature>
<evidence type="ECO:0000256" key="1">
    <source>
        <dbReference type="SAM" id="MobiDB-lite"/>
    </source>
</evidence>
<dbReference type="OrthoDB" id="10513544at2759"/>
<accession>A0A196SAL9</accession>